<feature type="region of interest" description="Disordered" evidence="3">
    <location>
        <begin position="984"/>
        <end position="1012"/>
    </location>
</feature>
<evidence type="ECO:0000313" key="6">
    <source>
        <dbReference type="Proteomes" id="UP000006591"/>
    </source>
</evidence>
<dbReference type="PANTHER" id="PTHR23024">
    <property type="entry name" value="ARYLACETAMIDE DEACETYLASE"/>
    <property type="match status" value="1"/>
</dbReference>
<evidence type="ECO:0000256" key="3">
    <source>
        <dbReference type="SAM" id="MobiDB-lite"/>
    </source>
</evidence>
<feature type="domain" description="Alpha/beta hydrolase fold-3" evidence="4">
    <location>
        <begin position="97"/>
        <end position="329"/>
    </location>
</feature>
<reference evidence="5" key="1">
    <citation type="submission" date="2015-04" db="UniProtKB">
        <authorList>
            <consortium name="EnsemblPlants"/>
        </authorList>
    </citation>
    <scope>IDENTIFICATION</scope>
    <source>
        <strain evidence="5">SL10</strain>
    </source>
</reference>
<dbReference type="PANTHER" id="PTHR23024:SF563">
    <property type="entry name" value="OS09G0435700 PROTEIN"/>
    <property type="match status" value="1"/>
</dbReference>
<sequence>MSSTNKSSPARNESGGDGDGDIAVDLFPFLRVYKDGRIKKFVRHATVPASPVERSPSGVVTKDVVAVHDETGVSVRLFLPVDAAAAAVAAGRRLPLVVYVHGGAFCSGSASAPPFHRYAESLAARAAAVVVSVDYRLAPEHPMPAGYDDAWAALRWAASSRHSDPWVSNYADTACVFLAGESAGANIVHNVALRAAAAAAAGEDDDDGGGGIDIEGIILLQPCFWGTERLPCERPAAWRRAAPPMFLPERLDALWPFATAGAAGNGDPRIDPPAEAVASLPCRRALVSVATEDVLRGSGRRYAAALMRGGAWGGEATLVESGGEDHCFHLSPRPNPNAAALMDHVAEFIAKGNTSTSSPMAKRRRRRRRCTLHGAGEEKTTSMHALRGQTAPKVQHAGSGIMANKADKYVAGTIIVISPEASVVYVIATPMLVIGRSTPPKAHSDKSGAPERLQHENKQQELAVGNIAVDLRPFLVEFNDDRRWILVRHETVAASSDDKTRSANGVATKDVVIDDETGVSVRVFLPVDAAAAAAAAGRRLPLVVYVHGGAFCTGSASARMFHDYAESLSARAAAVVVSVDYRLAPAHPVPAAYNDAWAALRWAASRRLSDDTWVGDYADLSCVFLAGESVGANIVHNVAVRAEAATRNAGEVFDDDDDIDIEGMILLQPYFWGTKWLPCETPYACWRTRGSPPMLLPERIDALWPYVTAGNNNNGGDDPRIDPSAEAIASLPCRRALVSMATEDVLRDRGRRYAAALRGGAWGGEATLVESRCVEHCFHLLPEFSSHAETGVLMDRVAMFIAKGKTPPPISMLMEEERATKKTRSSAVVPACWRVPRGPRCTAQAVVGLRRAGFGVGNMIRLPSKAQKYHRVPAIALRRSVLQTRTREGPASHEHKQDHIAVDLFPFLRANVQGRPRQEVYVRHTSVPASSSDEIRSPNGVVTIPGVSVRLFLPAAAACRRLPLVCLRPWRRVLYRERLRAPRCSTATRSHSPRAPRQSPSPLTTASRRSTPVPAAYDDAWAALRWVASRHTVQYPWVANHATCSSPARAPAPTSYGSAPPAVAPAAARTKASTSKVGWGTDRLPSETPAAWRATELKLRRPEMRDGAWGGGATLVESDGEDHCFHLSSKSGVKCGANLESF</sequence>
<evidence type="ECO:0000256" key="1">
    <source>
        <dbReference type="ARBA" id="ARBA00010515"/>
    </source>
</evidence>
<feature type="region of interest" description="Disordered" evidence="3">
    <location>
        <begin position="353"/>
        <end position="392"/>
    </location>
</feature>
<reference evidence="5" key="2">
    <citation type="submission" date="2018-04" db="EMBL/GenBank/DDBJ databases">
        <title>OnivRS2 (Oryza nivara Reference Sequence Version 2).</title>
        <authorList>
            <person name="Zhang J."/>
            <person name="Kudrna D."/>
            <person name="Lee S."/>
            <person name="Talag J."/>
            <person name="Rajasekar S."/>
            <person name="Welchert J."/>
            <person name="Hsing Y.-I."/>
            <person name="Wing R.A."/>
        </authorList>
    </citation>
    <scope>NUCLEOTIDE SEQUENCE [LARGE SCALE GENOMIC DNA]</scope>
    <source>
        <strain evidence="5">SL10</strain>
    </source>
</reference>
<dbReference type="EnsemblPlants" id="ONIVA09G11220.1">
    <property type="protein sequence ID" value="ONIVA09G11220.1"/>
    <property type="gene ID" value="ONIVA09G11220"/>
</dbReference>
<protein>
    <recommendedName>
        <fullName evidence="4">Alpha/beta hydrolase fold-3 domain-containing protein</fullName>
    </recommendedName>
</protein>
<keyword evidence="2" id="KW-0378">Hydrolase</keyword>
<dbReference type="InterPro" id="IPR050466">
    <property type="entry name" value="Carboxylest/Gibb_receptor"/>
</dbReference>
<feature type="domain" description="Alpha/beta hydrolase fold-3" evidence="4">
    <location>
        <begin position="543"/>
        <end position="779"/>
    </location>
</feature>
<dbReference type="Proteomes" id="UP000006591">
    <property type="component" value="Chromosome 9"/>
</dbReference>
<dbReference type="STRING" id="4536.A0A0E0IK02"/>
<dbReference type="Gramene" id="ONIVA09G11220.1">
    <property type="protein sequence ID" value="ONIVA09G11220.1"/>
    <property type="gene ID" value="ONIVA09G11220"/>
</dbReference>
<evidence type="ECO:0000256" key="2">
    <source>
        <dbReference type="ARBA" id="ARBA00022801"/>
    </source>
</evidence>
<dbReference type="OMA" id="PASHEHK"/>
<dbReference type="GO" id="GO:0016787">
    <property type="term" value="F:hydrolase activity"/>
    <property type="evidence" value="ECO:0007669"/>
    <property type="project" value="UniProtKB-KW"/>
</dbReference>
<dbReference type="eggNOG" id="KOG1515">
    <property type="taxonomic scope" value="Eukaryota"/>
</dbReference>
<dbReference type="InterPro" id="IPR002168">
    <property type="entry name" value="Lipase_GDXG_HIS_AS"/>
</dbReference>
<dbReference type="HOGENOM" id="CLU_012494_22_5_1"/>
<accession>A0A0E0IK02</accession>
<proteinExistence type="inferred from homology"/>
<dbReference type="SUPFAM" id="SSF53474">
    <property type="entry name" value="alpha/beta-Hydrolases"/>
    <property type="match status" value="2"/>
</dbReference>
<feature type="compositionally biased region" description="Basic residues" evidence="3">
    <location>
        <begin position="361"/>
        <end position="371"/>
    </location>
</feature>
<name>A0A0E0IK02_ORYNI</name>
<feature type="compositionally biased region" description="Polar residues" evidence="3">
    <location>
        <begin position="998"/>
        <end position="1010"/>
    </location>
</feature>
<dbReference type="PROSITE" id="PS01173">
    <property type="entry name" value="LIPASE_GDXG_HIS"/>
    <property type="match status" value="2"/>
</dbReference>
<keyword evidence="6" id="KW-1185">Reference proteome</keyword>
<dbReference type="InterPro" id="IPR029058">
    <property type="entry name" value="AB_hydrolase_fold"/>
</dbReference>
<organism evidence="5">
    <name type="scientific">Oryza nivara</name>
    <name type="common">Indian wild rice</name>
    <name type="synonym">Oryza sativa f. spontanea</name>
    <dbReference type="NCBI Taxonomy" id="4536"/>
    <lineage>
        <taxon>Eukaryota</taxon>
        <taxon>Viridiplantae</taxon>
        <taxon>Streptophyta</taxon>
        <taxon>Embryophyta</taxon>
        <taxon>Tracheophyta</taxon>
        <taxon>Spermatophyta</taxon>
        <taxon>Magnoliopsida</taxon>
        <taxon>Liliopsida</taxon>
        <taxon>Poales</taxon>
        <taxon>Poaceae</taxon>
        <taxon>BOP clade</taxon>
        <taxon>Oryzoideae</taxon>
        <taxon>Oryzeae</taxon>
        <taxon>Oryzinae</taxon>
        <taxon>Oryza</taxon>
    </lineage>
</organism>
<comment type="similarity">
    <text evidence="1">Belongs to the 'GDXG' lipolytic enzyme family.</text>
</comment>
<evidence type="ECO:0000313" key="5">
    <source>
        <dbReference type="EnsemblPlants" id="ONIVA09G11220.1"/>
    </source>
</evidence>
<dbReference type="AlphaFoldDB" id="A0A0E0IK02"/>
<dbReference type="Pfam" id="PF07859">
    <property type="entry name" value="Abhydrolase_3"/>
    <property type="match status" value="2"/>
</dbReference>
<dbReference type="Gene3D" id="3.40.50.1820">
    <property type="entry name" value="alpha/beta hydrolase"/>
    <property type="match status" value="2"/>
</dbReference>
<evidence type="ECO:0000259" key="4">
    <source>
        <dbReference type="Pfam" id="PF07859"/>
    </source>
</evidence>
<dbReference type="InterPro" id="IPR013094">
    <property type="entry name" value="AB_hydrolase_3"/>
</dbReference>